<proteinExistence type="predicted"/>
<gene>
    <name evidence="1" type="ORF">ACOLOM_LOCUS8175</name>
</gene>
<name>A0ACA9NDT0_9GLOM</name>
<accession>A0ACA9NDT0</accession>
<dbReference type="EMBL" id="CAJVPT010020515">
    <property type="protein sequence ID" value="CAG8648652.1"/>
    <property type="molecule type" value="Genomic_DNA"/>
</dbReference>
<evidence type="ECO:0000313" key="2">
    <source>
        <dbReference type="Proteomes" id="UP000789525"/>
    </source>
</evidence>
<protein>
    <submittedName>
        <fullName evidence="1">17323_t:CDS:1</fullName>
    </submittedName>
</protein>
<organism evidence="1 2">
    <name type="scientific">Acaulospora colombiana</name>
    <dbReference type="NCBI Taxonomy" id="27376"/>
    <lineage>
        <taxon>Eukaryota</taxon>
        <taxon>Fungi</taxon>
        <taxon>Fungi incertae sedis</taxon>
        <taxon>Mucoromycota</taxon>
        <taxon>Glomeromycotina</taxon>
        <taxon>Glomeromycetes</taxon>
        <taxon>Diversisporales</taxon>
        <taxon>Acaulosporaceae</taxon>
        <taxon>Acaulospora</taxon>
    </lineage>
</organism>
<reference evidence="1" key="1">
    <citation type="submission" date="2021-06" db="EMBL/GenBank/DDBJ databases">
        <authorList>
            <person name="Kallberg Y."/>
            <person name="Tangrot J."/>
            <person name="Rosling A."/>
        </authorList>
    </citation>
    <scope>NUCLEOTIDE SEQUENCE</scope>
    <source>
        <strain evidence="1">CL356</strain>
    </source>
</reference>
<sequence>MDISLSHKKLGIPVESLDKVLRCCPNLVELRLRLGPEVNTLFKKPTTERRLRDAFKSLSTSLRAIQVVYISHPSRTKVLEELQALVCFANLDFLVLATKDGTIRAPPLDSAEWDTCDISGTYATWPIETNSAHLSSSLIKPETLRLNTDAVSFHPLLNIFGQDIKQIFYRRYSTRWDESLLDIIAKCQNIERILVLYTDRYVSGDSGTWVHTLRFCAVERQDWSISPVIREGESSGSSSNVNAIDSIELHSMSHIVGFHHAFPPSWKYKGHIQPRKRTIFDPRTAREAFFGTEIDLLRDPPTQFVRSTDFYDNVFVAFRKRGTNSEVSDSEGN</sequence>
<keyword evidence="2" id="KW-1185">Reference proteome</keyword>
<dbReference type="Proteomes" id="UP000789525">
    <property type="component" value="Unassembled WGS sequence"/>
</dbReference>
<comment type="caution">
    <text evidence="1">The sequence shown here is derived from an EMBL/GenBank/DDBJ whole genome shotgun (WGS) entry which is preliminary data.</text>
</comment>
<evidence type="ECO:0000313" key="1">
    <source>
        <dbReference type="EMBL" id="CAG8648652.1"/>
    </source>
</evidence>